<dbReference type="PROSITE" id="PS51257">
    <property type="entry name" value="PROKAR_LIPOPROTEIN"/>
    <property type="match status" value="1"/>
</dbReference>
<accession>A0ABS2EWN3</accession>
<gene>
    <name evidence="2" type="ORF">H6A31_10465</name>
</gene>
<name>A0ABS2EWN3_9BACE</name>
<protein>
    <submittedName>
        <fullName evidence="2">DUF4836 family protein</fullName>
    </submittedName>
</protein>
<dbReference type="Pfam" id="PF16120">
    <property type="entry name" value="DUF4836"/>
    <property type="match status" value="1"/>
</dbReference>
<comment type="caution">
    <text evidence="2">The sequence shown here is derived from an EMBL/GenBank/DDBJ whole genome shotgun (WGS) entry which is preliminary data.</text>
</comment>
<reference evidence="2 3" key="1">
    <citation type="journal article" date="2021" name="Sci. Rep.">
        <title>The distribution of antibiotic resistance genes in chicken gut microbiota commensals.</title>
        <authorList>
            <person name="Juricova H."/>
            <person name="Matiasovicova J."/>
            <person name="Kubasova T."/>
            <person name="Cejkova D."/>
            <person name="Rychlik I."/>
        </authorList>
    </citation>
    <scope>NUCLEOTIDE SEQUENCE [LARGE SCALE GENOMIC DNA]</scope>
    <source>
        <strain evidence="2 3">An801</strain>
    </source>
</reference>
<feature type="signal peptide" evidence="1">
    <location>
        <begin position="1"/>
        <end position="22"/>
    </location>
</feature>
<dbReference type="EMBL" id="JACJJW010000028">
    <property type="protein sequence ID" value="MBM6759095.1"/>
    <property type="molecule type" value="Genomic_DNA"/>
</dbReference>
<proteinExistence type="predicted"/>
<feature type="chain" id="PRO_5045604969" evidence="1">
    <location>
        <begin position="23"/>
        <end position="500"/>
    </location>
</feature>
<dbReference type="RefSeq" id="WP_204476262.1">
    <property type="nucleotide sequence ID" value="NZ_JACJJW010000028.1"/>
</dbReference>
<evidence type="ECO:0000256" key="1">
    <source>
        <dbReference type="SAM" id="SignalP"/>
    </source>
</evidence>
<keyword evidence="3" id="KW-1185">Reference proteome</keyword>
<evidence type="ECO:0000313" key="2">
    <source>
        <dbReference type="EMBL" id="MBM6759095.1"/>
    </source>
</evidence>
<dbReference type="Proteomes" id="UP000703295">
    <property type="component" value="Unassembled WGS sequence"/>
</dbReference>
<keyword evidence="1" id="KW-0732">Signal</keyword>
<evidence type="ECO:0000313" key="3">
    <source>
        <dbReference type="Proteomes" id="UP000703295"/>
    </source>
</evidence>
<organism evidence="2 3">
    <name type="scientific">Bacteroides mediterraneensis</name>
    <dbReference type="NCBI Taxonomy" id="1841856"/>
    <lineage>
        <taxon>Bacteria</taxon>
        <taxon>Pseudomonadati</taxon>
        <taxon>Bacteroidota</taxon>
        <taxon>Bacteroidia</taxon>
        <taxon>Bacteroidales</taxon>
        <taxon>Bacteroidaceae</taxon>
        <taxon>Bacteroides</taxon>
    </lineage>
</organism>
<dbReference type="InterPro" id="IPR032276">
    <property type="entry name" value="DUF4836"/>
</dbReference>
<sequence>MKKTWKWMGGLALGLTFLLASCGEKNPYTNALPKDAAMVISMDLKAMAEKSGMDKQVQQSVGTMMKSSLKGTADALVDKIVDNPEESGLRLTDRVYFFATPQVEMGGVLVRVADKDKLEDLIGLLHEQGQCEAPADGDGCRWTVAGGGLMAWTDHAFLMVVSQGNPRDLQHQASMWLRQKDGEGYSGTPDFEKLKKADEDIAMTASLNLMPKQYLTMATMGLPADLKLQDLKSFSTLDFQDGKAVLEMEVLTENKVYKDLLKKQAEVAGPIKGTYLETFPANTLGWMSAHVDGGKAYELLRENPTIRQELDNSMMPLDFEAIFKAVKGDVALAVPEMSFAPGFIFYADVTNSEFMRTFEDLKPLLAMTNGQMRLLDRGKDAYQFVAVDGSMLGMGRGPASIWLGVKDKRFYLTNRESLIGKEVKGQSLEDCPWAKDVKGKQFYLSVNFQALSAALPQLPYVGLLDYLTIESDGATKGRMVLQMKNKKENVLKQLVEMFKN</sequence>